<dbReference type="InterPro" id="IPR040841">
    <property type="entry name" value="Luciferase_dom"/>
</dbReference>
<evidence type="ECO:0000259" key="1">
    <source>
        <dbReference type="Pfam" id="PF17648"/>
    </source>
</evidence>
<dbReference type="Pfam" id="PF17648">
    <property type="entry name" value="Luciferase"/>
    <property type="match status" value="1"/>
</dbReference>
<accession>A0ABP6NQM1</accession>
<organism evidence="2 3">
    <name type="scientific">Streptomyces rameus</name>
    <dbReference type="NCBI Taxonomy" id="68261"/>
    <lineage>
        <taxon>Bacteria</taxon>
        <taxon>Bacillati</taxon>
        <taxon>Actinomycetota</taxon>
        <taxon>Actinomycetes</taxon>
        <taxon>Kitasatosporales</taxon>
        <taxon>Streptomycetaceae</taxon>
        <taxon>Streptomyces</taxon>
    </lineage>
</organism>
<gene>
    <name evidence="2" type="ORF">GCM10010521_49840</name>
</gene>
<keyword evidence="3" id="KW-1185">Reference proteome</keyword>
<sequence length="131" mass="14102">MTLASRALAQLATWPDLRQTAPSCGLGRALSSVQGEIVHFHSERDVDLHLTDRAVRRFAKDLKGSGAIRIVPGSQWVTLRLDAASDVDLLLTLVSVALQAPQTWPDPADRPVVGCNDQRGAGFVKADLSGY</sequence>
<feature type="domain" description="Luciferase" evidence="1">
    <location>
        <begin position="35"/>
        <end position="97"/>
    </location>
</feature>
<protein>
    <submittedName>
        <fullName evidence="2">DUF5519 family protein</fullName>
    </submittedName>
</protein>
<dbReference type="RefSeq" id="WP_345055835.1">
    <property type="nucleotide sequence ID" value="NZ_BAAAVM010000085.1"/>
</dbReference>
<evidence type="ECO:0000313" key="2">
    <source>
        <dbReference type="EMBL" id="GAA3155955.1"/>
    </source>
</evidence>
<dbReference type="EMBL" id="BAAAVM010000085">
    <property type="protein sequence ID" value="GAA3155955.1"/>
    <property type="molecule type" value="Genomic_DNA"/>
</dbReference>
<name>A0ABP6NQM1_9ACTN</name>
<comment type="caution">
    <text evidence="2">The sequence shown here is derived from an EMBL/GenBank/DDBJ whole genome shotgun (WGS) entry which is preliminary data.</text>
</comment>
<evidence type="ECO:0000313" key="3">
    <source>
        <dbReference type="Proteomes" id="UP001500893"/>
    </source>
</evidence>
<dbReference type="Proteomes" id="UP001500893">
    <property type="component" value="Unassembled WGS sequence"/>
</dbReference>
<proteinExistence type="predicted"/>
<reference evidence="3" key="1">
    <citation type="journal article" date="2019" name="Int. J. Syst. Evol. Microbiol.">
        <title>The Global Catalogue of Microorganisms (GCM) 10K type strain sequencing project: providing services to taxonomists for standard genome sequencing and annotation.</title>
        <authorList>
            <consortium name="The Broad Institute Genomics Platform"/>
            <consortium name="The Broad Institute Genome Sequencing Center for Infectious Disease"/>
            <person name="Wu L."/>
            <person name="Ma J."/>
        </authorList>
    </citation>
    <scope>NUCLEOTIDE SEQUENCE [LARGE SCALE GENOMIC DNA]</scope>
    <source>
        <strain evidence="3">JCM 11574</strain>
    </source>
</reference>